<dbReference type="EMBL" id="JOKJ01000003">
    <property type="protein sequence ID" value="KEQ10320.1"/>
    <property type="molecule type" value="Genomic_DNA"/>
</dbReference>
<proteinExistence type="predicted"/>
<dbReference type="Proteomes" id="UP000052167">
    <property type="component" value="Unassembled WGS sequence"/>
</dbReference>
<gene>
    <name evidence="1" type="ORF">GV68_15515</name>
</gene>
<name>A0A922T5Y1_9HYPH</name>
<reference evidence="1 2" key="1">
    <citation type="submission" date="2014-06" db="EMBL/GenBank/DDBJ databases">
        <title>Rhizobium pelagicum/R2-400B4.</title>
        <authorList>
            <person name="Kimes N.E."/>
            <person name="Lopez-Perez M."/>
        </authorList>
    </citation>
    <scope>NUCLEOTIDE SEQUENCE [LARGE SCALE GENOMIC DNA]</scope>
    <source>
        <strain evidence="1 2">R2-400B4</strain>
    </source>
</reference>
<comment type="caution">
    <text evidence="1">The sequence shown here is derived from an EMBL/GenBank/DDBJ whole genome shotgun (WGS) entry which is preliminary data.</text>
</comment>
<sequence length="81" mass="9532">MRMFDYNASAGLYPCKTVKRTSRLRYRRFDSVAEALRFAMEDMPSGLLRGSVLEVEEARYDGQQMQRLYESEAYPLPRRSL</sequence>
<keyword evidence="2" id="KW-1185">Reference proteome</keyword>
<organism evidence="1 2">
    <name type="scientific">Pseudorhizobium pelagicum</name>
    <dbReference type="NCBI Taxonomy" id="1509405"/>
    <lineage>
        <taxon>Bacteria</taxon>
        <taxon>Pseudomonadati</taxon>
        <taxon>Pseudomonadota</taxon>
        <taxon>Alphaproteobacteria</taxon>
        <taxon>Hyphomicrobiales</taxon>
        <taxon>Rhizobiaceae</taxon>
        <taxon>Rhizobium/Agrobacterium group</taxon>
        <taxon>Pseudorhizobium</taxon>
    </lineage>
</organism>
<dbReference type="OrthoDB" id="8445391at2"/>
<dbReference type="RefSeq" id="WP_029618093.1">
    <property type="nucleotide sequence ID" value="NZ_CAJXID010000001.1"/>
</dbReference>
<accession>A0A922T5Y1</accession>
<protein>
    <submittedName>
        <fullName evidence="1">Uncharacterized protein</fullName>
    </submittedName>
</protein>
<dbReference type="AlphaFoldDB" id="A0A922T5Y1"/>
<evidence type="ECO:0000313" key="1">
    <source>
        <dbReference type="EMBL" id="KEQ10320.1"/>
    </source>
</evidence>
<evidence type="ECO:0000313" key="2">
    <source>
        <dbReference type="Proteomes" id="UP000052167"/>
    </source>
</evidence>